<dbReference type="AlphaFoldDB" id="A0A9D2EKN0"/>
<dbReference type="GO" id="GO:0019867">
    <property type="term" value="C:outer membrane"/>
    <property type="evidence" value="ECO:0007669"/>
    <property type="project" value="InterPro"/>
</dbReference>
<dbReference type="GO" id="GO:0004553">
    <property type="term" value="F:hydrolase activity, hydrolyzing O-glycosyl compounds"/>
    <property type="evidence" value="ECO:0007669"/>
    <property type="project" value="InterPro"/>
</dbReference>
<dbReference type="Pfam" id="PF02368">
    <property type="entry name" value="Big_2"/>
    <property type="match status" value="1"/>
</dbReference>
<keyword evidence="1 3" id="KW-0732">Signal</keyword>
<feature type="region of interest" description="Disordered" evidence="2">
    <location>
        <begin position="32"/>
        <end position="74"/>
    </location>
</feature>
<reference evidence="5" key="1">
    <citation type="journal article" date="2021" name="PeerJ">
        <title>Extensive microbial diversity within the chicken gut microbiome revealed by metagenomics and culture.</title>
        <authorList>
            <person name="Gilroy R."/>
            <person name="Ravi A."/>
            <person name="Getino M."/>
            <person name="Pursley I."/>
            <person name="Horton D.L."/>
            <person name="Alikhan N.F."/>
            <person name="Baker D."/>
            <person name="Gharbi K."/>
            <person name="Hall N."/>
            <person name="Watson M."/>
            <person name="Adriaenssens E.M."/>
            <person name="Foster-Nyarko E."/>
            <person name="Jarju S."/>
            <person name="Secka A."/>
            <person name="Antonio M."/>
            <person name="Oren A."/>
            <person name="Chaudhuri R.R."/>
            <person name="La Ragione R."/>
            <person name="Hildebrand F."/>
            <person name="Pallen M.J."/>
        </authorList>
    </citation>
    <scope>NUCLEOTIDE SEQUENCE</scope>
    <source>
        <strain evidence="5">CHK179-28034</strain>
    </source>
</reference>
<name>A0A9D2EKN0_9FIRM</name>
<evidence type="ECO:0000313" key="6">
    <source>
        <dbReference type="Proteomes" id="UP000824049"/>
    </source>
</evidence>
<sequence>MNCVKKRLGLLSVMTLMGLACLAPQRVSAAETPYNPQETAQTQAPQNPTPQAAEAPAPTPTIKLNKTKKSLERDDKLKLRAKVRNSSTKKIIWKSSRKRVATVDKRGVVTAKDKGKTTITATIAGTDIKAECVVTVKNYVTMWVKTTGYCNCSSCAGQWAGAATASGTRPRENHTIAVDKRIIPLGTKVRIGDETYVAEDTGGAIKGNKIDVYYASHGKAMAHGVKYQKIRVYI</sequence>
<dbReference type="SMART" id="SM00635">
    <property type="entry name" value="BID_2"/>
    <property type="match status" value="1"/>
</dbReference>
<dbReference type="PROSITE" id="PS51257">
    <property type="entry name" value="PROKAR_LIPOPROTEIN"/>
    <property type="match status" value="1"/>
</dbReference>
<gene>
    <name evidence="5" type="ORF">H9968_05535</name>
</gene>
<protein>
    <submittedName>
        <fullName evidence="5">Ig-like domain-containing protein</fullName>
    </submittedName>
</protein>
<dbReference type="Pfam" id="PF06725">
    <property type="entry name" value="3D"/>
    <property type="match status" value="1"/>
</dbReference>
<feature type="compositionally biased region" description="Low complexity" evidence="2">
    <location>
        <begin position="35"/>
        <end position="56"/>
    </location>
</feature>
<dbReference type="EMBL" id="DXBR01000051">
    <property type="protein sequence ID" value="HIZ39379.1"/>
    <property type="molecule type" value="Genomic_DNA"/>
</dbReference>
<evidence type="ECO:0000259" key="4">
    <source>
        <dbReference type="SMART" id="SM00635"/>
    </source>
</evidence>
<evidence type="ECO:0000256" key="2">
    <source>
        <dbReference type="SAM" id="MobiDB-lite"/>
    </source>
</evidence>
<dbReference type="InterPro" id="IPR003343">
    <property type="entry name" value="Big_2"/>
</dbReference>
<organism evidence="5 6">
    <name type="scientific">Candidatus Anaerobutyricum stercoris</name>
    <dbReference type="NCBI Taxonomy" id="2838457"/>
    <lineage>
        <taxon>Bacteria</taxon>
        <taxon>Bacillati</taxon>
        <taxon>Bacillota</taxon>
        <taxon>Clostridia</taxon>
        <taxon>Lachnospirales</taxon>
        <taxon>Lachnospiraceae</taxon>
        <taxon>Anaerobutyricum</taxon>
    </lineage>
</organism>
<dbReference type="PANTHER" id="PTHR39160">
    <property type="entry name" value="CELL WALL-BINDING PROTEIN YOCH"/>
    <property type="match status" value="1"/>
</dbReference>
<dbReference type="InterPro" id="IPR008964">
    <property type="entry name" value="Invasin/intimin_cell_adhesion"/>
</dbReference>
<dbReference type="Gene3D" id="2.40.40.10">
    <property type="entry name" value="RlpA-like domain"/>
    <property type="match status" value="1"/>
</dbReference>
<dbReference type="InterPro" id="IPR059180">
    <property type="entry name" value="3D_YorM"/>
</dbReference>
<dbReference type="CDD" id="cd14667">
    <property type="entry name" value="3D_containing_proteins"/>
    <property type="match status" value="1"/>
</dbReference>
<dbReference type="InterPro" id="IPR051933">
    <property type="entry name" value="Resuscitation_pf_RpfB"/>
</dbReference>
<accession>A0A9D2EKN0</accession>
<dbReference type="InterPro" id="IPR010611">
    <property type="entry name" value="3D_dom"/>
</dbReference>
<dbReference type="Proteomes" id="UP000824049">
    <property type="component" value="Unassembled WGS sequence"/>
</dbReference>
<evidence type="ECO:0000313" key="5">
    <source>
        <dbReference type="EMBL" id="HIZ39379.1"/>
    </source>
</evidence>
<evidence type="ECO:0000256" key="1">
    <source>
        <dbReference type="ARBA" id="ARBA00022729"/>
    </source>
</evidence>
<proteinExistence type="predicted"/>
<dbReference type="SUPFAM" id="SSF50685">
    <property type="entry name" value="Barwin-like endoglucanases"/>
    <property type="match status" value="1"/>
</dbReference>
<comment type="caution">
    <text evidence="5">The sequence shown here is derived from an EMBL/GenBank/DDBJ whole genome shotgun (WGS) entry which is preliminary data.</text>
</comment>
<evidence type="ECO:0000256" key="3">
    <source>
        <dbReference type="SAM" id="SignalP"/>
    </source>
</evidence>
<dbReference type="Gene3D" id="2.60.40.1080">
    <property type="match status" value="1"/>
</dbReference>
<dbReference type="InterPro" id="IPR036908">
    <property type="entry name" value="RlpA-like_sf"/>
</dbReference>
<reference evidence="5" key="2">
    <citation type="submission" date="2021-04" db="EMBL/GenBank/DDBJ databases">
        <authorList>
            <person name="Gilroy R."/>
        </authorList>
    </citation>
    <scope>NUCLEOTIDE SEQUENCE</scope>
    <source>
        <strain evidence="5">CHK179-28034</strain>
    </source>
</reference>
<dbReference type="GO" id="GO:0009254">
    <property type="term" value="P:peptidoglycan turnover"/>
    <property type="evidence" value="ECO:0007669"/>
    <property type="project" value="InterPro"/>
</dbReference>
<dbReference type="PANTHER" id="PTHR39160:SF4">
    <property type="entry name" value="RESUSCITATION-PROMOTING FACTOR RPFB"/>
    <property type="match status" value="1"/>
</dbReference>
<feature type="domain" description="BIG2" evidence="4">
    <location>
        <begin position="58"/>
        <end position="133"/>
    </location>
</feature>
<feature type="chain" id="PRO_5039379050" evidence="3">
    <location>
        <begin position="30"/>
        <end position="234"/>
    </location>
</feature>
<dbReference type="SUPFAM" id="SSF49373">
    <property type="entry name" value="Invasin/intimin cell-adhesion fragments"/>
    <property type="match status" value="1"/>
</dbReference>
<feature type="signal peptide" evidence="3">
    <location>
        <begin position="1"/>
        <end position="29"/>
    </location>
</feature>